<dbReference type="Proteomes" id="UP001148838">
    <property type="component" value="Unassembled WGS sequence"/>
</dbReference>
<accession>A0ABQ8ST95</accession>
<comment type="caution">
    <text evidence="1">The sequence shown here is derived from an EMBL/GenBank/DDBJ whole genome shotgun (WGS) entry which is preliminary data.</text>
</comment>
<dbReference type="EMBL" id="JAJSOF020000021">
    <property type="protein sequence ID" value="KAJ4437088.1"/>
    <property type="molecule type" value="Genomic_DNA"/>
</dbReference>
<evidence type="ECO:0000313" key="1">
    <source>
        <dbReference type="EMBL" id="KAJ4437088.1"/>
    </source>
</evidence>
<evidence type="ECO:0000313" key="2">
    <source>
        <dbReference type="Proteomes" id="UP001148838"/>
    </source>
</evidence>
<name>A0ABQ8ST95_PERAM</name>
<sequence>MAGLYEGGNEPAGSLKAISYSPPEMRHSSYVGIDREVQTAVKRWFRSQAADFYDTKGRNWRTPILFPCQSSRLAWRNNLNRAGDLSGLLVLSFALMIEPECSSELWKCQVLGHGGLPKSVIPMKDGGYYDKDGDYYDDRYCNNESLYIKSEDYYKDGNYYEIDEIITTTPRSLRHR</sequence>
<gene>
    <name evidence="1" type="ORF">ANN_17223</name>
</gene>
<reference evidence="1 2" key="1">
    <citation type="journal article" date="2022" name="Allergy">
        <title>Genome assembly and annotation of Periplaneta americana reveal a comprehensive cockroach allergen profile.</title>
        <authorList>
            <person name="Wang L."/>
            <person name="Xiong Q."/>
            <person name="Saelim N."/>
            <person name="Wang L."/>
            <person name="Nong W."/>
            <person name="Wan A.T."/>
            <person name="Shi M."/>
            <person name="Liu X."/>
            <person name="Cao Q."/>
            <person name="Hui J.H.L."/>
            <person name="Sookrung N."/>
            <person name="Leung T.F."/>
            <person name="Tungtrongchitr A."/>
            <person name="Tsui S.K.W."/>
        </authorList>
    </citation>
    <scope>NUCLEOTIDE SEQUENCE [LARGE SCALE GENOMIC DNA]</scope>
    <source>
        <strain evidence="1">PWHHKU_190912</strain>
    </source>
</reference>
<protein>
    <submittedName>
        <fullName evidence="1">Uncharacterized protein</fullName>
    </submittedName>
</protein>
<proteinExistence type="predicted"/>
<organism evidence="1 2">
    <name type="scientific">Periplaneta americana</name>
    <name type="common">American cockroach</name>
    <name type="synonym">Blatta americana</name>
    <dbReference type="NCBI Taxonomy" id="6978"/>
    <lineage>
        <taxon>Eukaryota</taxon>
        <taxon>Metazoa</taxon>
        <taxon>Ecdysozoa</taxon>
        <taxon>Arthropoda</taxon>
        <taxon>Hexapoda</taxon>
        <taxon>Insecta</taxon>
        <taxon>Pterygota</taxon>
        <taxon>Neoptera</taxon>
        <taxon>Polyneoptera</taxon>
        <taxon>Dictyoptera</taxon>
        <taxon>Blattodea</taxon>
        <taxon>Blattoidea</taxon>
        <taxon>Blattidae</taxon>
        <taxon>Blattinae</taxon>
        <taxon>Periplaneta</taxon>
    </lineage>
</organism>
<keyword evidence="2" id="KW-1185">Reference proteome</keyword>